<feature type="compositionally biased region" description="Basic and acidic residues" evidence="1">
    <location>
        <begin position="49"/>
        <end position="85"/>
    </location>
</feature>
<protein>
    <recommendedName>
        <fullName evidence="4">RNA polymerase subunit sigma</fullName>
    </recommendedName>
</protein>
<accession>A0ABU9LKZ1</accession>
<evidence type="ECO:0000313" key="2">
    <source>
        <dbReference type="EMBL" id="MEL5987081.1"/>
    </source>
</evidence>
<dbReference type="EMBL" id="JBCEWA010000001">
    <property type="protein sequence ID" value="MEL5987081.1"/>
    <property type="molecule type" value="Genomic_DNA"/>
</dbReference>
<organism evidence="2 3">
    <name type="scientific">Kurthia gibsonii</name>
    <dbReference type="NCBI Taxonomy" id="33946"/>
    <lineage>
        <taxon>Bacteria</taxon>
        <taxon>Bacillati</taxon>
        <taxon>Bacillota</taxon>
        <taxon>Bacilli</taxon>
        <taxon>Bacillales</taxon>
        <taxon>Caryophanaceae</taxon>
        <taxon>Kurthia</taxon>
    </lineage>
</organism>
<reference evidence="2 3" key="1">
    <citation type="submission" date="2024-04" db="EMBL/GenBank/DDBJ databases">
        <authorList>
            <person name="Wu Y.S."/>
            <person name="Zhang L."/>
        </authorList>
    </citation>
    <scope>NUCLEOTIDE SEQUENCE [LARGE SCALE GENOMIC DNA]</scope>
    <source>
        <strain evidence="2 3">KG-01</strain>
    </source>
</reference>
<sequence>MSLKGIELQIAIPKTFDAGKQVEQAQQQVNAGQDLANAALNKQIEKNHTSLLESEKLKELRQDEPKDQERERKEKEEREENEKLNKNRTKHPYKGNFFDFSG</sequence>
<gene>
    <name evidence="2" type="ORF">AAF454_01430</name>
</gene>
<name>A0ABU9LKZ1_9BACL</name>
<comment type="caution">
    <text evidence="2">The sequence shown here is derived from an EMBL/GenBank/DDBJ whole genome shotgun (WGS) entry which is preliminary data.</text>
</comment>
<dbReference type="RefSeq" id="WP_068454795.1">
    <property type="nucleotide sequence ID" value="NZ_CP147847.1"/>
</dbReference>
<evidence type="ECO:0008006" key="4">
    <source>
        <dbReference type="Google" id="ProtNLM"/>
    </source>
</evidence>
<feature type="region of interest" description="Disordered" evidence="1">
    <location>
        <begin position="49"/>
        <end position="102"/>
    </location>
</feature>
<proteinExistence type="predicted"/>
<keyword evidence="3" id="KW-1185">Reference proteome</keyword>
<evidence type="ECO:0000256" key="1">
    <source>
        <dbReference type="SAM" id="MobiDB-lite"/>
    </source>
</evidence>
<evidence type="ECO:0000313" key="3">
    <source>
        <dbReference type="Proteomes" id="UP001398420"/>
    </source>
</evidence>
<dbReference type="Proteomes" id="UP001398420">
    <property type="component" value="Unassembled WGS sequence"/>
</dbReference>